<name>X1B3L9_9ZZZZ</name>
<comment type="caution">
    <text evidence="1">The sequence shown here is derived from an EMBL/GenBank/DDBJ whole genome shotgun (WGS) entry which is preliminary data.</text>
</comment>
<gene>
    <name evidence="1" type="ORF">S01H4_48090</name>
</gene>
<accession>X1B3L9</accession>
<organism evidence="1">
    <name type="scientific">marine sediment metagenome</name>
    <dbReference type="NCBI Taxonomy" id="412755"/>
    <lineage>
        <taxon>unclassified sequences</taxon>
        <taxon>metagenomes</taxon>
        <taxon>ecological metagenomes</taxon>
    </lineage>
</organism>
<proteinExistence type="predicted"/>
<protein>
    <submittedName>
        <fullName evidence="1">Uncharacterized protein</fullName>
    </submittedName>
</protein>
<evidence type="ECO:0000313" key="1">
    <source>
        <dbReference type="EMBL" id="GAG90329.1"/>
    </source>
</evidence>
<reference evidence="1" key="1">
    <citation type="journal article" date="2014" name="Front. Microbiol.">
        <title>High frequency of phylogenetically diverse reductive dehalogenase-homologous genes in deep subseafloor sedimentary metagenomes.</title>
        <authorList>
            <person name="Kawai M."/>
            <person name="Futagami T."/>
            <person name="Toyoda A."/>
            <person name="Takaki Y."/>
            <person name="Nishi S."/>
            <person name="Hori S."/>
            <person name="Arai W."/>
            <person name="Tsubouchi T."/>
            <person name="Morono Y."/>
            <person name="Uchiyama I."/>
            <person name="Ito T."/>
            <person name="Fujiyama A."/>
            <person name="Inagaki F."/>
            <person name="Takami H."/>
        </authorList>
    </citation>
    <scope>NUCLEOTIDE SEQUENCE</scope>
    <source>
        <strain evidence="1">Expedition CK06-06</strain>
    </source>
</reference>
<feature type="non-terminal residue" evidence="1">
    <location>
        <position position="1"/>
    </location>
</feature>
<dbReference type="AlphaFoldDB" id="X1B3L9"/>
<dbReference type="EMBL" id="BART01027070">
    <property type="protein sequence ID" value="GAG90329.1"/>
    <property type="molecule type" value="Genomic_DNA"/>
</dbReference>
<feature type="non-terminal residue" evidence="1">
    <location>
        <position position="277"/>
    </location>
</feature>
<sequence length="277" mass="30505">LTFRCNVSTSVTLSGLREAREMAGKFLSEFADVELAASDELQAAARLYEQEVGILSQAQSKAPFCMAPEEERLKMAERGLREFLADHILQAKDNGQSWKKEGHFGIGVPYFVFQAPEDGTYGICIIGLHRPDLAPANLQIQHVQVVDSTAPQIEVSISPEEAPYWVGQRIWLTWKITDAHLVKAPGKLYSKVVDSDKPTPWELLKTGMASSGTVRVTIEQMPQRAEGVLFRIEATDKMGSIGVGYSKMLEVLPSVSGTEVKEPRSTTFVIPGGEEQP</sequence>